<name>A0A1Y1XTE2_9FUNG</name>
<evidence type="ECO:0000256" key="1">
    <source>
        <dbReference type="SAM" id="MobiDB-lite"/>
    </source>
</evidence>
<reference evidence="3 4" key="1">
    <citation type="submission" date="2016-07" db="EMBL/GenBank/DDBJ databases">
        <title>Pervasive Adenine N6-methylation of Active Genes in Fungi.</title>
        <authorList>
            <consortium name="DOE Joint Genome Institute"/>
            <person name="Mondo S.J."/>
            <person name="Dannebaum R.O."/>
            <person name="Kuo R.C."/>
            <person name="Labutti K."/>
            <person name="Haridas S."/>
            <person name="Kuo A."/>
            <person name="Salamov A."/>
            <person name="Ahrendt S.R."/>
            <person name="Lipzen A."/>
            <person name="Sullivan W."/>
            <person name="Andreopoulos W.B."/>
            <person name="Clum A."/>
            <person name="Lindquist E."/>
            <person name="Daum C."/>
            <person name="Ramamoorthy G.K."/>
            <person name="Gryganskyi A."/>
            <person name="Culley D."/>
            <person name="Magnuson J.K."/>
            <person name="James T.Y."/>
            <person name="O'Malley M.A."/>
            <person name="Stajich J.E."/>
            <person name="Spatafora J.W."/>
            <person name="Visel A."/>
            <person name="Grigoriev I.V."/>
        </authorList>
    </citation>
    <scope>NUCLEOTIDE SEQUENCE [LARGE SCALE GENOMIC DNA]</scope>
    <source>
        <strain evidence="3 4">CBS 931.73</strain>
    </source>
</reference>
<feature type="chain" id="PRO_5012395255" evidence="2">
    <location>
        <begin position="21"/>
        <end position="127"/>
    </location>
</feature>
<keyword evidence="4" id="KW-1185">Reference proteome</keyword>
<dbReference type="AlphaFoldDB" id="A0A1Y1XTE2"/>
<evidence type="ECO:0000313" key="3">
    <source>
        <dbReference type="EMBL" id="ORX89021.1"/>
    </source>
</evidence>
<dbReference type="InParanoid" id="A0A1Y1XTE2"/>
<dbReference type="Proteomes" id="UP000193498">
    <property type="component" value="Unassembled WGS sequence"/>
</dbReference>
<comment type="caution">
    <text evidence="3">The sequence shown here is derived from an EMBL/GenBank/DDBJ whole genome shotgun (WGS) entry which is preliminary data.</text>
</comment>
<dbReference type="EMBL" id="MCFE01000482">
    <property type="protein sequence ID" value="ORX89021.1"/>
    <property type="molecule type" value="Genomic_DNA"/>
</dbReference>
<feature type="compositionally biased region" description="Gly residues" evidence="1">
    <location>
        <begin position="111"/>
        <end position="127"/>
    </location>
</feature>
<keyword evidence="2" id="KW-0732">Signal</keyword>
<accession>A0A1Y1XTE2</accession>
<protein>
    <submittedName>
        <fullName evidence="3">Uncharacterized protein</fullName>
    </submittedName>
</protein>
<evidence type="ECO:0000256" key="2">
    <source>
        <dbReference type="SAM" id="SignalP"/>
    </source>
</evidence>
<feature type="signal peptide" evidence="2">
    <location>
        <begin position="1"/>
        <end position="20"/>
    </location>
</feature>
<evidence type="ECO:0000313" key="4">
    <source>
        <dbReference type="Proteomes" id="UP000193498"/>
    </source>
</evidence>
<feature type="compositionally biased region" description="Low complexity" evidence="1">
    <location>
        <begin position="97"/>
        <end position="110"/>
    </location>
</feature>
<organism evidence="3 4">
    <name type="scientific">Basidiobolus meristosporus CBS 931.73</name>
    <dbReference type="NCBI Taxonomy" id="1314790"/>
    <lineage>
        <taxon>Eukaryota</taxon>
        <taxon>Fungi</taxon>
        <taxon>Fungi incertae sedis</taxon>
        <taxon>Zoopagomycota</taxon>
        <taxon>Entomophthoromycotina</taxon>
        <taxon>Basidiobolomycetes</taxon>
        <taxon>Basidiobolales</taxon>
        <taxon>Basidiobolaceae</taxon>
        <taxon>Basidiobolus</taxon>
    </lineage>
</organism>
<sequence>MLKKFFTLFCLVCMLALSSASPMPEPEPAPQTPAPLRFIRDIGRVAIATADDFILTPISNILTGGRGFPWQRRRAEAKPAANNSNNNNGGGNGNGPGVVNVNQPPFNPGMGMNGGGANPGDGGAVPF</sequence>
<proteinExistence type="predicted"/>
<feature type="region of interest" description="Disordered" evidence="1">
    <location>
        <begin position="70"/>
        <end position="127"/>
    </location>
</feature>
<gene>
    <name evidence="3" type="ORF">K493DRAFT_319029</name>
</gene>